<dbReference type="AlphaFoldDB" id="A0A0B4CJT9"/>
<evidence type="ECO:0000313" key="2">
    <source>
        <dbReference type="Proteomes" id="UP000031167"/>
    </source>
</evidence>
<evidence type="ECO:0008006" key="3">
    <source>
        <dbReference type="Google" id="ProtNLM"/>
    </source>
</evidence>
<evidence type="ECO:0000313" key="1">
    <source>
        <dbReference type="EMBL" id="KIC61529.1"/>
    </source>
</evidence>
<dbReference type="Pfam" id="PF16215">
    <property type="entry name" value="DUF4876"/>
    <property type="match status" value="1"/>
</dbReference>
<keyword evidence="2" id="KW-1185">Reference proteome</keyword>
<dbReference type="Gene3D" id="2.60.40.10">
    <property type="entry name" value="Immunoglobulins"/>
    <property type="match status" value="1"/>
</dbReference>
<dbReference type="RefSeq" id="WP_039372443.1">
    <property type="nucleotide sequence ID" value="NZ_JWTA01000018.1"/>
</dbReference>
<dbReference type="PROSITE" id="PS51257">
    <property type="entry name" value="PROKAR_LIPOPROTEIN"/>
    <property type="match status" value="1"/>
</dbReference>
<dbReference type="SUPFAM" id="SSF117074">
    <property type="entry name" value="Hypothetical protein PA1324"/>
    <property type="match status" value="1"/>
</dbReference>
<dbReference type="InterPro" id="IPR032627">
    <property type="entry name" value="DUF4876"/>
</dbReference>
<dbReference type="OrthoDB" id="1409865at2"/>
<gene>
    <name evidence="1" type="ORF">RM51_17105</name>
</gene>
<comment type="caution">
    <text evidence="1">The sequence shown here is derived from an EMBL/GenBank/DDBJ whole genome shotgun (WGS) entry which is preliminary data.</text>
</comment>
<dbReference type="InterPro" id="IPR013783">
    <property type="entry name" value="Ig-like_fold"/>
</dbReference>
<organism evidence="1 2">
    <name type="scientific">Chryseobacterium taiwanense</name>
    <dbReference type="NCBI Taxonomy" id="363331"/>
    <lineage>
        <taxon>Bacteria</taxon>
        <taxon>Pseudomonadati</taxon>
        <taxon>Bacteroidota</taxon>
        <taxon>Flavobacteriia</taxon>
        <taxon>Flavobacteriales</taxon>
        <taxon>Weeksellaceae</taxon>
        <taxon>Chryseobacterium group</taxon>
        <taxon>Chryseobacterium</taxon>
    </lineage>
</organism>
<proteinExistence type="predicted"/>
<name>A0A0B4CJT9_9FLAO</name>
<dbReference type="STRING" id="363331.RM51_17105"/>
<reference evidence="1 2" key="1">
    <citation type="submission" date="2014-12" db="EMBL/GenBank/DDBJ databases">
        <title>Genome sequencing of Chryseobacterium taiwanense TPW19.</title>
        <authorList>
            <person name="Tan P.W."/>
            <person name="Chan K.-G."/>
        </authorList>
    </citation>
    <scope>NUCLEOTIDE SEQUENCE [LARGE SCALE GENOMIC DNA]</scope>
    <source>
        <strain evidence="1 2">TPW19</strain>
    </source>
</reference>
<dbReference type="EMBL" id="JWTA01000018">
    <property type="protein sequence ID" value="KIC61529.1"/>
    <property type="molecule type" value="Genomic_DNA"/>
</dbReference>
<dbReference type="Proteomes" id="UP000031167">
    <property type="component" value="Unassembled WGS sequence"/>
</dbReference>
<accession>A0A0B4CJT9</accession>
<protein>
    <recommendedName>
        <fullName evidence="3">DUF4876 domain-containing protein</fullName>
    </recommendedName>
</protein>
<sequence length="462" mass="50744">MKQLFSFLAILMLLFSCRDDDFGNNSSTLQPTNFKVEVKYDASYNDANNNPRRAKNAAVILVNSNSGDTYTVSTDANGFANFSNVIPGTYKITVSKNMLADEFFSTFNYVSPADEINFNGTQEGATVNVNVQSTVIELKTARIGDLLIKQIYYAGSHATQGASFRDQFIELYNNSNEVIYADGLYIGQLYGKVNTTFNQSYTQANGQFDWSKSIGMTMGSAANTDYVYADYVIRIPGTGTQYPILPGESIVIAANGVNHKSPLVDNTGNPISIQNPALTVDLSGANFEVYLGDFNLSIGQPVYKFDIQNPAVKDMEIAYWGRTGYWSGNNDLLMDNPGRDSFVIFKMNNADFTALPDYSDPSVTNVTTSTKYFKQIPNSVIIDGVDLQNFNPNSQRPKMLNASIDASFTNCDASFNSQAVIRKTKTTVPAQGSTPARKILVDTNNSANDFVKQAANPRGFQQ</sequence>